<protein>
    <submittedName>
        <fullName evidence="2">DMT family transporter</fullName>
    </submittedName>
</protein>
<sequence length="144" mass="14888">MATVVLLAFVAGMLVTLSRQINGRLAAATSALTSSFWNHAVGLGVLVAYTLVAGRFWPEGAAAAPWYAWAGGIAGVVFVAGGSWVIHRLGAALTSGLLVAGQMLSGVMMDLIRGTEGSGPMRFAGVALILLGVWMSRRGGSRRE</sequence>
<dbReference type="PANTHER" id="PTHR34821">
    <property type="entry name" value="INNER MEMBRANE PROTEIN YDCZ"/>
    <property type="match status" value="1"/>
</dbReference>
<organism evidence="2 3">
    <name type="scientific">Paenirhodobacter populi</name>
    <dbReference type="NCBI Taxonomy" id="2306993"/>
    <lineage>
        <taxon>Bacteria</taxon>
        <taxon>Pseudomonadati</taxon>
        <taxon>Pseudomonadota</taxon>
        <taxon>Alphaproteobacteria</taxon>
        <taxon>Rhodobacterales</taxon>
        <taxon>Rhodobacter group</taxon>
        <taxon>Paenirhodobacter</taxon>
    </lineage>
</organism>
<dbReference type="InterPro" id="IPR006750">
    <property type="entry name" value="YdcZ"/>
</dbReference>
<dbReference type="RefSeq" id="WP_128210241.1">
    <property type="nucleotide sequence ID" value="NZ_JBHRSO010000031.1"/>
</dbReference>
<evidence type="ECO:0000313" key="2">
    <source>
        <dbReference type="EMBL" id="RWR17246.1"/>
    </source>
</evidence>
<dbReference type="Proteomes" id="UP000284476">
    <property type="component" value="Unassembled WGS sequence"/>
</dbReference>
<gene>
    <name evidence="2" type="ORF">D2T30_19670</name>
</gene>
<evidence type="ECO:0000256" key="1">
    <source>
        <dbReference type="SAM" id="Phobius"/>
    </source>
</evidence>
<accession>A0A443J9R1</accession>
<keyword evidence="1" id="KW-1133">Transmembrane helix</keyword>
<feature type="transmembrane region" description="Helical" evidence="1">
    <location>
        <begin position="119"/>
        <end position="136"/>
    </location>
</feature>
<reference evidence="2 3" key="2">
    <citation type="submission" date="2019-01" db="EMBL/GenBank/DDBJ databases">
        <authorList>
            <person name="Li Y."/>
        </authorList>
    </citation>
    <scope>NUCLEOTIDE SEQUENCE [LARGE SCALE GENOMIC DNA]</scope>
    <source>
        <strain evidence="2 3">SK2B-1</strain>
    </source>
</reference>
<proteinExistence type="predicted"/>
<dbReference type="AlphaFoldDB" id="A0A443J9R1"/>
<feature type="transmembrane region" description="Helical" evidence="1">
    <location>
        <begin position="66"/>
        <end position="86"/>
    </location>
</feature>
<dbReference type="EMBL" id="SAUZ01000030">
    <property type="protein sequence ID" value="RWR17246.1"/>
    <property type="molecule type" value="Genomic_DNA"/>
</dbReference>
<evidence type="ECO:0000313" key="3">
    <source>
        <dbReference type="Proteomes" id="UP000284476"/>
    </source>
</evidence>
<dbReference type="PANTHER" id="PTHR34821:SF2">
    <property type="entry name" value="INNER MEMBRANE PROTEIN YDCZ"/>
    <property type="match status" value="1"/>
</dbReference>
<keyword evidence="1" id="KW-0812">Transmembrane</keyword>
<dbReference type="Pfam" id="PF04657">
    <property type="entry name" value="DMT_YdcZ"/>
    <property type="match status" value="1"/>
</dbReference>
<dbReference type="GO" id="GO:0005886">
    <property type="term" value="C:plasma membrane"/>
    <property type="evidence" value="ECO:0007669"/>
    <property type="project" value="TreeGrafter"/>
</dbReference>
<dbReference type="InterPro" id="IPR037185">
    <property type="entry name" value="EmrE-like"/>
</dbReference>
<feature type="transmembrane region" description="Helical" evidence="1">
    <location>
        <begin position="36"/>
        <end position="54"/>
    </location>
</feature>
<dbReference type="SUPFAM" id="SSF103481">
    <property type="entry name" value="Multidrug resistance efflux transporter EmrE"/>
    <property type="match status" value="1"/>
</dbReference>
<comment type="caution">
    <text evidence="2">The sequence shown here is derived from an EMBL/GenBank/DDBJ whole genome shotgun (WGS) entry which is preliminary data.</text>
</comment>
<reference evidence="2 3" key="1">
    <citation type="submission" date="2019-01" db="EMBL/GenBank/DDBJ databases">
        <title>Sinorhodobacter populi sp. nov. isolated from the symptomatic bark tissue of Populus euramericana canker.</title>
        <authorList>
            <person name="Xu G."/>
        </authorList>
    </citation>
    <scope>NUCLEOTIDE SEQUENCE [LARGE SCALE GENOMIC DNA]</scope>
    <source>
        <strain evidence="2 3">SK2B-1</strain>
    </source>
</reference>
<keyword evidence="1" id="KW-0472">Membrane</keyword>
<name>A0A443J9R1_9RHOB</name>